<evidence type="ECO:0000313" key="8">
    <source>
        <dbReference type="EMBL" id="KAG2219810.1"/>
    </source>
</evidence>
<keyword evidence="6" id="KW-0342">GTP-binding</keyword>
<dbReference type="NCBIfam" id="TIGR03598">
    <property type="entry name" value="GTPase_YsxC"/>
    <property type="match status" value="1"/>
</dbReference>
<dbReference type="AlphaFoldDB" id="A0A8H7S053"/>
<name>A0A8H7S053_9FUNG</name>
<dbReference type="InterPro" id="IPR019987">
    <property type="entry name" value="GTP-bd_ribosome_bio_YsxC"/>
</dbReference>
<dbReference type="PROSITE" id="PS51706">
    <property type="entry name" value="G_ENGB"/>
    <property type="match status" value="1"/>
</dbReference>
<dbReference type="HAMAP" id="MF_00321">
    <property type="entry name" value="GTPase_EngB"/>
    <property type="match status" value="1"/>
</dbReference>
<dbReference type="Gene3D" id="3.40.50.300">
    <property type="entry name" value="P-loop containing nucleotide triphosphate hydrolases"/>
    <property type="match status" value="1"/>
</dbReference>
<keyword evidence="3" id="KW-0479">Metal-binding</keyword>
<accession>A0A8H7S053</accession>
<feature type="domain" description="EngB-type G" evidence="7">
    <location>
        <begin position="96"/>
        <end position="270"/>
    </location>
</feature>
<dbReference type="Proteomes" id="UP000646827">
    <property type="component" value="Unassembled WGS sequence"/>
</dbReference>
<keyword evidence="5" id="KW-0460">Magnesium</keyword>
<dbReference type="InterPro" id="IPR006073">
    <property type="entry name" value="GTP-bd"/>
</dbReference>
<dbReference type="CDD" id="cd01876">
    <property type="entry name" value="YihA_EngB"/>
    <property type="match status" value="1"/>
</dbReference>
<dbReference type="PANTHER" id="PTHR47560:SF1">
    <property type="entry name" value="EXPRESSED PROTEIN"/>
    <property type="match status" value="1"/>
</dbReference>
<comment type="similarity">
    <text evidence="2">Belongs to the TRAFAC class TrmE-Era-EngA-EngB-Septin-like GTPase superfamily. EngB GTPase family.</text>
</comment>
<dbReference type="NCBIfam" id="TIGR00231">
    <property type="entry name" value="small_GTP"/>
    <property type="match status" value="1"/>
</dbReference>
<sequence>MLCRRFMSTLSKRQQFNQIQPSQKLYDKLERLGFGSLPPTKRYAWKNKKNKTAPTTITTSNNHKYSLYEPKDPEYKFPLLSFFAGAKTPASFPPEDLEEVAVVGRSNVGKSSLLNTLAGTTIVRVSDKPGLTQQLNFFSAGKLFYMVDMPGYGFALVDEEEREQWRQLMEDYISKRKTLKRVYMVIDARHGLKVADIDFLRMLDSKKVKFQIVMTKSDIPILPQLARRIITVQDGLKGFRNAIQDVLVVSSKTGAGINQMKKEMLFLMGQLKSKDPPK</sequence>
<keyword evidence="4" id="KW-0547">Nucleotide-binding</keyword>
<dbReference type="GO" id="GO:0005525">
    <property type="term" value="F:GTP binding"/>
    <property type="evidence" value="ECO:0007669"/>
    <property type="project" value="UniProtKB-KW"/>
</dbReference>
<evidence type="ECO:0000256" key="6">
    <source>
        <dbReference type="ARBA" id="ARBA00023134"/>
    </source>
</evidence>
<proteinExistence type="inferred from homology"/>
<evidence type="ECO:0000256" key="5">
    <source>
        <dbReference type="ARBA" id="ARBA00022842"/>
    </source>
</evidence>
<evidence type="ECO:0000313" key="9">
    <source>
        <dbReference type="Proteomes" id="UP000646827"/>
    </source>
</evidence>
<dbReference type="SUPFAM" id="SSF52540">
    <property type="entry name" value="P-loop containing nucleoside triphosphate hydrolases"/>
    <property type="match status" value="1"/>
</dbReference>
<evidence type="ECO:0000256" key="2">
    <source>
        <dbReference type="ARBA" id="ARBA00009638"/>
    </source>
</evidence>
<keyword evidence="9" id="KW-1185">Reference proteome</keyword>
<dbReference type="EMBL" id="JAEPRB010000163">
    <property type="protein sequence ID" value="KAG2219810.1"/>
    <property type="molecule type" value="Genomic_DNA"/>
</dbReference>
<comment type="cofactor">
    <cofactor evidence="1">
        <name>Mg(2+)</name>
        <dbReference type="ChEBI" id="CHEBI:18420"/>
    </cofactor>
</comment>
<dbReference type="InterPro" id="IPR027417">
    <property type="entry name" value="P-loop_NTPase"/>
</dbReference>
<dbReference type="PANTHER" id="PTHR47560">
    <property type="entry name" value="EXPRESSED PROTEIN"/>
    <property type="match status" value="1"/>
</dbReference>
<organism evidence="8 9">
    <name type="scientific">Circinella minor</name>
    <dbReference type="NCBI Taxonomy" id="1195481"/>
    <lineage>
        <taxon>Eukaryota</taxon>
        <taxon>Fungi</taxon>
        <taxon>Fungi incertae sedis</taxon>
        <taxon>Mucoromycota</taxon>
        <taxon>Mucoromycotina</taxon>
        <taxon>Mucoromycetes</taxon>
        <taxon>Mucorales</taxon>
        <taxon>Lichtheimiaceae</taxon>
        <taxon>Circinella</taxon>
    </lineage>
</organism>
<gene>
    <name evidence="8" type="ORF">INT45_001142</name>
</gene>
<dbReference type="Pfam" id="PF01926">
    <property type="entry name" value="MMR_HSR1"/>
    <property type="match status" value="1"/>
</dbReference>
<dbReference type="InterPro" id="IPR005225">
    <property type="entry name" value="Small_GTP-bd"/>
</dbReference>
<reference evidence="8 9" key="1">
    <citation type="submission" date="2020-12" db="EMBL/GenBank/DDBJ databases">
        <title>Metabolic potential, ecology and presence of endohyphal bacteria is reflected in genomic diversity of Mucoromycotina.</title>
        <authorList>
            <person name="Muszewska A."/>
            <person name="Okrasinska A."/>
            <person name="Steczkiewicz K."/>
            <person name="Drgas O."/>
            <person name="Orlowska M."/>
            <person name="Perlinska-Lenart U."/>
            <person name="Aleksandrzak-Piekarczyk T."/>
            <person name="Szatraj K."/>
            <person name="Zielenkiewicz U."/>
            <person name="Pilsyk S."/>
            <person name="Malc E."/>
            <person name="Mieczkowski P."/>
            <person name="Kruszewska J.S."/>
            <person name="Biernat P."/>
            <person name="Pawlowska J."/>
        </authorList>
    </citation>
    <scope>NUCLEOTIDE SEQUENCE [LARGE SCALE GENOMIC DNA]</scope>
    <source>
        <strain evidence="8 9">CBS 142.35</strain>
    </source>
</reference>
<evidence type="ECO:0000259" key="7">
    <source>
        <dbReference type="PROSITE" id="PS51706"/>
    </source>
</evidence>
<dbReference type="InterPro" id="IPR030393">
    <property type="entry name" value="G_ENGB_dom"/>
</dbReference>
<comment type="caution">
    <text evidence="8">The sequence shown here is derived from an EMBL/GenBank/DDBJ whole genome shotgun (WGS) entry which is preliminary data.</text>
</comment>
<evidence type="ECO:0000256" key="3">
    <source>
        <dbReference type="ARBA" id="ARBA00022723"/>
    </source>
</evidence>
<dbReference type="GO" id="GO:0046872">
    <property type="term" value="F:metal ion binding"/>
    <property type="evidence" value="ECO:0007669"/>
    <property type="project" value="UniProtKB-KW"/>
</dbReference>
<protein>
    <recommendedName>
        <fullName evidence="7">EngB-type G domain-containing protein</fullName>
    </recommendedName>
</protein>
<dbReference type="OrthoDB" id="391988at2759"/>
<evidence type="ECO:0000256" key="1">
    <source>
        <dbReference type="ARBA" id="ARBA00001946"/>
    </source>
</evidence>
<evidence type="ECO:0000256" key="4">
    <source>
        <dbReference type="ARBA" id="ARBA00022741"/>
    </source>
</evidence>